<feature type="region of interest" description="Disordered" evidence="1">
    <location>
        <begin position="1"/>
        <end position="28"/>
    </location>
</feature>
<organism evidence="2 3">
    <name type="scientific">Balaenoptera physalus</name>
    <name type="common">Fin whale</name>
    <name type="synonym">Balaena physalus</name>
    <dbReference type="NCBI Taxonomy" id="9770"/>
    <lineage>
        <taxon>Eukaryota</taxon>
        <taxon>Metazoa</taxon>
        <taxon>Chordata</taxon>
        <taxon>Craniata</taxon>
        <taxon>Vertebrata</taxon>
        <taxon>Euteleostomi</taxon>
        <taxon>Mammalia</taxon>
        <taxon>Eutheria</taxon>
        <taxon>Laurasiatheria</taxon>
        <taxon>Artiodactyla</taxon>
        <taxon>Whippomorpha</taxon>
        <taxon>Cetacea</taxon>
        <taxon>Mysticeti</taxon>
        <taxon>Balaenopteridae</taxon>
        <taxon>Balaenoptera</taxon>
    </lineage>
</organism>
<accession>A0A643BVF1</accession>
<dbReference type="GO" id="GO:0005742">
    <property type="term" value="C:mitochondrial outer membrane translocase complex"/>
    <property type="evidence" value="ECO:0007669"/>
    <property type="project" value="InterPro"/>
</dbReference>
<sequence>MASSGAGVIAAGSANEAPEIPDNMGDWLRGELDPQFGTLCCRSLAGQEFE</sequence>
<evidence type="ECO:0000313" key="3">
    <source>
        <dbReference type="Proteomes" id="UP000437017"/>
    </source>
</evidence>
<protein>
    <submittedName>
        <fullName evidence="2">Uncharacterized protein</fullName>
    </submittedName>
</protein>
<gene>
    <name evidence="2" type="ORF">E2I00_002074</name>
</gene>
<dbReference type="Proteomes" id="UP000437017">
    <property type="component" value="Unassembled WGS sequence"/>
</dbReference>
<name>A0A643BVF1_BALPH</name>
<feature type="compositionally biased region" description="Low complexity" evidence="1">
    <location>
        <begin position="1"/>
        <end position="14"/>
    </location>
</feature>
<proteinExistence type="predicted"/>
<evidence type="ECO:0000313" key="2">
    <source>
        <dbReference type="EMBL" id="KAB0391999.1"/>
    </source>
</evidence>
<dbReference type="AlphaFoldDB" id="A0A643BVF1"/>
<evidence type="ECO:0000256" key="1">
    <source>
        <dbReference type="SAM" id="MobiDB-lite"/>
    </source>
</evidence>
<keyword evidence="3" id="KW-1185">Reference proteome</keyword>
<reference evidence="2 3" key="1">
    <citation type="journal article" date="2019" name="PLoS ONE">
        <title>Genomic analyses reveal an absence of contemporary introgressive admixture between fin whales and blue whales, despite known hybrids.</title>
        <authorList>
            <person name="Westbury M.V."/>
            <person name="Petersen B."/>
            <person name="Lorenzen E.D."/>
        </authorList>
    </citation>
    <scope>NUCLEOTIDE SEQUENCE [LARGE SCALE GENOMIC DNA]</scope>
    <source>
        <strain evidence="2">FinWhale-01</strain>
    </source>
</reference>
<dbReference type="Pfam" id="PF15184">
    <property type="entry name" value="TOM6p"/>
    <property type="match status" value="1"/>
</dbReference>
<dbReference type="OrthoDB" id="9682022at2759"/>
<dbReference type="InterPro" id="IPR029182">
    <property type="entry name" value="TOMM6"/>
</dbReference>
<dbReference type="EMBL" id="SGJD01004102">
    <property type="protein sequence ID" value="KAB0391999.1"/>
    <property type="molecule type" value="Genomic_DNA"/>
</dbReference>
<comment type="caution">
    <text evidence="2">The sequence shown here is derived from an EMBL/GenBank/DDBJ whole genome shotgun (WGS) entry which is preliminary data.</text>
</comment>